<protein>
    <recommendedName>
        <fullName evidence="3 9">DNA replication and repair protein RecF</fullName>
    </recommendedName>
</protein>
<keyword evidence="9 10" id="KW-0742">SOS response</keyword>
<proteinExistence type="inferred from homology"/>
<evidence type="ECO:0000256" key="9">
    <source>
        <dbReference type="HAMAP-Rule" id="MF_00365"/>
    </source>
</evidence>
<keyword evidence="4 9" id="KW-0963">Cytoplasm</keyword>
<evidence type="ECO:0000256" key="4">
    <source>
        <dbReference type="ARBA" id="ARBA00022490"/>
    </source>
</evidence>
<keyword evidence="8 9" id="KW-0238">DNA-binding</keyword>
<dbReference type="Pfam" id="PF02463">
    <property type="entry name" value="SMC_N"/>
    <property type="match status" value="1"/>
</dbReference>
<dbReference type="GO" id="GO:0003697">
    <property type="term" value="F:single-stranded DNA binding"/>
    <property type="evidence" value="ECO:0007669"/>
    <property type="project" value="UniProtKB-UniRule"/>
</dbReference>
<evidence type="ECO:0000313" key="13">
    <source>
        <dbReference type="Proteomes" id="UP000034601"/>
    </source>
</evidence>
<evidence type="ECO:0000259" key="11">
    <source>
        <dbReference type="Pfam" id="PF02463"/>
    </source>
</evidence>
<feature type="binding site" evidence="9">
    <location>
        <begin position="29"/>
        <end position="36"/>
    </location>
    <ligand>
        <name>ATP</name>
        <dbReference type="ChEBI" id="CHEBI:30616"/>
    </ligand>
</feature>
<evidence type="ECO:0000256" key="3">
    <source>
        <dbReference type="ARBA" id="ARBA00020170"/>
    </source>
</evidence>
<keyword evidence="5 9" id="KW-0235">DNA replication</keyword>
<comment type="caution">
    <text evidence="12">The sequence shown here is derived from an EMBL/GenBank/DDBJ whole genome shotgun (WGS) entry which is preliminary data.</text>
</comment>
<gene>
    <name evidence="9" type="primary">recF</name>
    <name evidence="12" type="ORF">UU29_C0002G0033</name>
</gene>
<dbReference type="InterPro" id="IPR018078">
    <property type="entry name" value="DNA-binding_RecF_CS"/>
</dbReference>
<evidence type="ECO:0000256" key="5">
    <source>
        <dbReference type="ARBA" id="ARBA00022705"/>
    </source>
</evidence>
<dbReference type="PROSITE" id="PS00617">
    <property type="entry name" value="RECF_1"/>
    <property type="match status" value="1"/>
</dbReference>
<dbReference type="PANTHER" id="PTHR32182:SF0">
    <property type="entry name" value="DNA REPLICATION AND REPAIR PROTEIN RECF"/>
    <property type="match status" value="1"/>
</dbReference>
<evidence type="ECO:0000256" key="7">
    <source>
        <dbReference type="ARBA" id="ARBA00022840"/>
    </source>
</evidence>
<dbReference type="PATRIC" id="fig|1618424.3.peg.128"/>
<accession>A0A0G0WHB6</accession>
<dbReference type="GO" id="GO:0000731">
    <property type="term" value="P:DNA synthesis involved in DNA repair"/>
    <property type="evidence" value="ECO:0007669"/>
    <property type="project" value="TreeGrafter"/>
</dbReference>
<evidence type="ECO:0000256" key="2">
    <source>
        <dbReference type="ARBA" id="ARBA00008016"/>
    </source>
</evidence>
<dbReference type="InterPro" id="IPR042174">
    <property type="entry name" value="RecF_2"/>
</dbReference>
<evidence type="ECO:0000256" key="1">
    <source>
        <dbReference type="ARBA" id="ARBA00004496"/>
    </source>
</evidence>
<dbReference type="Gene3D" id="3.40.50.300">
    <property type="entry name" value="P-loop containing nucleotide triphosphate hydrolases"/>
    <property type="match status" value="1"/>
</dbReference>
<organism evidence="12 13">
    <name type="scientific">Candidatus Daviesbacteria bacterium GW2011_GWA2_40_9</name>
    <dbReference type="NCBI Taxonomy" id="1618424"/>
    <lineage>
        <taxon>Bacteria</taxon>
        <taxon>Candidatus Daviesiibacteriota</taxon>
    </lineage>
</organism>
<dbReference type="GO" id="GO:0006260">
    <property type="term" value="P:DNA replication"/>
    <property type="evidence" value="ECO:0007669"/>
    <property type="project" value="UniProtKB-UniRule"/>
</dbReference>
<reference evidence="12 13" key="1">
    <citation type="journal article" date="2015" name="Nature">
        <title>rRNA introns, odd ribosomes, and small enigmatic genomes across a large radiation of phyla.</title>
        <authorList>
            <person name="Brown C.T."/>
            <person name="Hug L.A."/>
            <person name="Thomas B.C."/>
            <person name="Sharon I."/>
            <person name="Castelle C.J."/>
            <person name="Singh A."/>
            <person name="Wilkins M.J."/>
            <person name="Williams K.H."/>
            <person name="Banfield J.F."/>
        </authorList>
    </citation>
    <scope>NUCLEOTIDE SEQUENCE [LARGE SCALE GENOMIC DNA]</scope>
</reference>
<evidence type="ECO:0000256" key="10">
    <source>
        <dbReference type="RuleBase" id="RU000578"/>
    </source>
</evidence>
<keyword evidence="9 10" id="KW-0234">DNA repair</keyword>
<comment type="subcellular location">
    <subcellularLocation>
        <location evidence="1 9 10">Cytoplasm</location>
    </subcellularLocation>
</comment>
<dbReference type="InterPro" id="IPR003395">
    <property type="entry name" value="RecF/RecN/SMC_N"/>
</dbReference>
<dbReference type="GO" id="GO:0005737">
    <property type="term" value="C:cytoplasm"/>
    <property type="evidence" value="ECO:0007669"/>
    <property type="project" value="UniProtKB-SubCell"/>
</dbReference>
<dbReference type="InterPro" id="IPR027417">
    <property type="entry name" value="P-loop_NTPase"/>
</dbReference>
<keyword evidence="9 10" id="KW-0227">DNA damage</keyword>
<dbReference type="EMBL" id="LCAB01000002">
    <property type="protein sequence ID" value="KKR83720.1"/>
    <property type="molecule type" value="Genomic_DNA"/>
</dbReference>
<keyword evidence="7 9" id="KW-0067">ATP-binding</keyword>
<evidence type="ECO:0000256" key="8">
    <source>
        <dbReference type="ARBA" id="ARBA00023125"/>
    </source>
</evidence>
<comment type="function">
    <text evidence="9 10">The RecF protein is involved in DNA metabolism; it is required for DNA replication and normal SOS inducibility. RecF binds preferentially to single-stranded, linear DNA. It also seems to bind ATP.</text>
</comment>
<dbReference type="NCBIfam" id="TIGR00611">
    <property type="entry name" value="recf"/>
    <property type="match status" value="1"/>
</dbReference>
<dbReference type="HAMAP" id="MF_00365">
    <property type="entry name" value="RecF"/>
    <property type="match status" value="1"/>
</dbReference>
<name>A0A0G0WHB6_9BACT</name>
<dbReference type="PANTHER" id="PTHR32182">
    <property type="entry name" value="DNA REPLICATION AND REPAIR PROTEIN RECF"/>
    <property type="match status" value="1"/>
</dbReference>
<dbReference type="Proteomes" id="UP000034601">
    <property type="component" value="Unassembled WGS sequence"/>
</dbReference>
<feature type="domain" description="RecF/RecN/SMC N-terminal" evidence="11">
    <location>
        <begin position="2"/>
        <end position="345"/>
    </location>
</feature>
<comment type="similarity">
    <text evidence="2 9 10">Belongs to the RecF family.</text>
</comment>
<evidence type="ECO:0000256" key="6">
    <source>
        <dbReference type="ARBA" id="ARBA00022741"/>
    </source>
</evidence>
<evidence type="ECO:0000313" key="12">
    <source>
        <dbReference type="EMBL" id="KKR83720.1"/>
    </source>
</evidence>
<dbReference type="PROSITE" id="PS00618">
    <property type="entry name" value="RECF_2"/>
    <property type="match status" value="1"/>
</dbReference>
<dbReference type="SUPFAM" id="SSF52540">
    <property type="entry name" value="P-loop containing nucleoside triphosphate hydrolases"/>
    <property type="match status" value="1"/>
</dbReference>
<dbReference type="InterPro" id="IPR001238">
    <property type="entry name" value="DNA-binding_RecF"/>
</dbReference>
<keyword evidence="6 9" id="KW-0547">Nucleotide-binding</keyword>
<sequence length="367" mass="41915">MFLKKIKLTNFRNFSHVDLEFPQTTLLVGKNAQGKSNLLEAISFLATARSTRTETEQQLIKQGESYCLIEGEIEENSELKEKEEREVTRLEIGMQVKPGLEGLEKRVKVNGVPRRVMDYLGHLVVVYFAPENIFLVAGPPALRRSFMDTALSQVDKQYKRALNSYSATLTARNKLLKRIQEGQAEISELEFWTGELVKWGSMISTKRRELFISLNDQVRRLKLIPGSMGKFRFIYEENVISESRIREYQPREIGACATLIGPHRDDFTFMMDGHNLAFFGSRGEQRTAVLELKLAELHFITEVLGTKPVLLLDDIFSELDMDHRDYVIGVISSQQSIISAVESEPIPEEFLKSVKLVHVQEGKLQDS</sequence>
<dbReference type="AlphaFoldDB" id="A0A0G0WHB6"/>
<dbReference type="GO" id="GO:0006302">
    <property type="term" value="P:double-strand break repair"/>
    <property type="evidence" value="ECO:0007669"/>
    <property type="project" value="TreeGrafter"/>
</dbReference>
<dbReference type="GO" id="GO:0009432">
    <property type="term" value="P:SOS response"/>
    <property type="evidence" value="ECO:0007669"/>
    <property type="project" value="UniProtKB-UniRule"/>
</dbReference>
<dbReference type="GO" id="GO:0005524">
    <property type="term" value="F:ATP binding"/>
    <property type="evidence" value="ECO:0007669"/>
    <property type="project" value="UniProtKB-UniRule"/>
</dbReference>
<dbReference type="Gene3D" id="1.20.1050.90">
    <property type="entry name" value="RecF/RecN/SMC, N-terminal domain"/>
    <property type="match status" value="1"/>
</dbReference>